<reference evidence="3" key="1">
    <citation type="submission" date="2022-11" db="UniProtKB">
        <authorList>
            <consortium name="WormBaseParasite"/>
        </authorList>
    </citation>
    <scope>IDENTIFICATION</scope>
</reference>
<feature type="region of interest" description="Disordered" evidence="1">
    <location>
        <begin position="46"/>
        <end position="75"/>
    </location>
</feature>
<feature type="compositionally biased region" description="Polar residues" evidence="1">
    <location>
        <begin position="46"/>
        <end position="63"/>
    </location>
</feature>
<feature type="region of interest" description="Disordered" evidence="1">
    <location>
        <begin position="148"/>
        <end position="208"/>
    </location>
</feature>
<dbReference type="Proteomes" id="UP000887574">
    <property type="component" value="Unplaced"/>
</dbReference>
<sequence>MISSLGMESVVQLHRNSPSSSVVITNPTTANITSATAAPLNTNTSCSASSSFNMQQHNKNNSTPSPPTGANKRKQPTELFTMICRRIIWTMTAHPRQKIWQMTTSSSSCPACLNQQWRQSCKCGELFGGTKGFSKAYFTIIRLRPAQRIPPKHPFPLPGCSSTATGSASTTIQDSEVGREGSTASSSRVSERLEEDEDSETCLGNGVEPEDLSLCKERKLEVDESGCATAASNWSYEEQFKQSSPFLPSTQLTHSNGTSS</sequence>
<evidence type="ECO:0000313" key="2">
    <source>
        <dbReference type="Proteomes" id="UP000887574"/>
    </source>
</evidence>
<organism evidence="2 3">
    <name type="scientific">Ditylenchus dipsaci</name>
    <dbReference type="NCBI Taxonomy" id="166011"/>
    <lineage>
        <taxon>Eukaryota</taxon>
        <taxon>Metazoa</taxon>
        <taxon>Ecdysozoa</taxon>
        <taxon>Nematoda</taxon>
        <taxon>Chromadorea</taxon>
        <taxon>Rhabditida</taxon>
        <taxon>Tylenchina</taxon>
        <taxon>Tylenchomorpha</taxon>
        <taxon>Sphaerularioidea</taxon>
        <taxon>Anguinidae</taxon>
        <taxon>Anguininae</taxon>
        <taxon>Ditylenchus</taxon>
    </lineage>
</organism>
<evidence type="ECO:0000313" key="3">
    <source>
        <dbReference type="WBParaSite" id="jg9849"/>
    </source>
</evidence>
<proteinExistence type="predicted"/>
<protein>
    <submittedName>
        <fullName evidence="3">Uncharacterized protein</fullName>
    </submittedName>
</protein>
<dbReference type="WBParaSite" id="jg9849">
    <property type="protein sequence ID" value="jg9849"/>
    <property type="gene ID" value="jg9849"/>
</dbReference>
<name>A0A915EU56_9BILA</name>
<evidence type="ECO:0000256" key="1">
    <source>
        <dbReference type="SAM" id="MobiDB-lite"/>
    </source>
</evidence>
<dbReference type="AlphaFoldDB" id="A0A915EU56"/>
<keyword evidence="2" id="KW-1185">Reference proteome</keyword>
<feature type="compositionally biased region" description="Low complexity" evidence="1">
    <location>
        <begin position="161"/>
        <end position="171"/>
    </location>
</feature>
<accession>A0A915EU56</accession>